<comment type="caution">
    <text evidence="2">The sequence shown here is derived from an EMBL/GenBank/DDBJ whole genome shotgun (WGS) entry which is preliminary data.</text>
</comment>
<name>A0A8H7F1B1_AGABI</name>
<proteinExistence type="predicted"/>
<evidence type="ECO:0000313" key="2">
    <source>
        <dbReference type="EMBL" id="KAF7771830.1"/>
    </source>
</evidence>
<feature type="domain" description="DUF7770" evidence="1">
    <location>
        <begin position="99"/>
        <end position="252"/>
    </location>
</feature>
<accession>A0A8H7F1B1</accession>
<dbReference type="AlphaFoldDB" id="A0A8H7F1B1"/>
<dbReference type="Proteomes" id="UP000629468">
    <property type="component" value="Unassembled WGS sequence"/>
</dbReference>
<dbReference type="InterPro" id="IPR056672">
    <property type="entry name" value="DUF7770"/>
</dbReference>
<reference evidence="2 3" key="1">
    <citation type="journal article" name="Sci. Rep.">
        <title>Telomere-to-telomere assembled and centromere annotated genomes of the two main subspecies of the button mushroom Agaricus bisporus reveal especially polymorphic chromosome ends.</title>
        <authorList>
            <person name="Sonnenberg A.S.M."/>
            <person name="Sedaghat-Telgerd N."/>
            <person name="Lavrijssen B."/>
            <person name="Ohm R.A."/>
            <person name="Hendrickx P.M."/>
            <person name="Scholtmeijer K."/>
            <person name="Baars J.J.P."/>
            <person name="van Peer A."/>
        </authorList>
    </citation>
    <scope>NUCLEOTIDE SEQUENCE [LARGE SCALE GENOMIC DNA]</scope>
    <source>
        <strain evidence="2 3">H119_p4</strain>
    </source>
</reference>
<sequence length="252" mass="28283">MSLCSLDILYFGKYIALLNRGYSIDQAAVRKLIANHRKLMTISRKEVQFTRKVAEAIAFLISPALFAQRSSLHKLMAITTIYDKNLNAADKNRFISKIVVTASSTVSTTIDGNYYHWRIYLQLSQSDISNSSSKSVILDMIPTNPPTSTLMITSNAYASSNSPAKIEFDIFPAKPLTVGQVIDLFIEKGMHRYTFDATGSGCLFWIMTGIHHLHEANLIEAGAPNKFHTFHMAQANLHPERHPLPLRKGTFY</sequence>
<evidence type="ECO:0000313" key="3">
    <source>
        <dbReference type="Proteomes" id="UP000629468"/>
    </source>
</evidence>
<evidence type="ECO:0000259" key="1">
    <source>
        <dbReference type="Pfam" id="PF24968"/>
    </source>
</evidence>
<gene>
    <name evidence="2" type="ORF">Agabi119p4_6141</name>
</gene>
<organism evidence="2 3">
    <name type="scientific">Agaricus bisporus var. burnettii</name>
    <dbReference type="NCBI Taxonomy" id="192524"/>
    <lineage>
        <taxon>Eukaryota</taxon>
        <taxon>Fungi</taxon>
        <taxon>Dikarya</taxon>
        <taxon>Basidiomycota</taxon>
        <taxon>Agaricomycotina</taxon>
        <taxon>Agaricomycetes</taxon>
        <taxon>Agaricomycetidae</taxon>
        <taxon>Agaricales</taxon>
        <taxon>Agaricineae</taxon>
        <taxon>Agaricaceae</taxon>
        <taxon>Agaricus</taxon>
    </lineage>
</organism>
<dbReference type="Pfam" id="PF24968">
    <property type="entry name" value="DUF7770"/>
    <property type="match status" value="1"/>
</dbReference>
<protein>
    <recommendedName>
        <fullName evidence="1">DUF7770 domain-containing protein</fullName>
    </recommendedName>
</protein>
<dbReference type="EMBL" id="JABXXO010000008">
    <property type="protein sequence ID" value="KAF7771830.1"/>
    <property type="molecule type" value="Genomic_DNA"/>
</dbReference>